<name>A0A8D2LZ92_VARKO</name>
<accession>A0A8D2LZ92</accession>
<dbReference type="Ensembl" id="ENSVKKT00000029497.1">
    <property type="protein sequence ID" value="ENSVKKP00000028812.1"/>
    <property type="gene ID" value="ENSVKKG00000018581.1"/>
</dbReference>
<proteinExistence type="predicted"/>
<reference evidence="2" key="1">
    <citation type="submission" date="2025-08" db="UniProtKB">
        <authorList>
            <consortium name="Ensembl"/>
        </authorList>
    </citation>
    <scope>IDENTIFICATION</scope>
</reference>
<keyword evidence="3" id="KW-1185">Reference proteome</keyword>
<sequence>MCELLVLFMSIQPQSMVHPCGGTPTFPDAQVFFPTVHERPLSFSPPPICPSRVAISQRRKSTSVLEAQTCHFQPLLKTDQSLLLPSGSPTAWAPEALVTMSATGHKSTGEHLQAKPVFESAQVLGDYRPGQAPSKDATNLLTQEAMYLVGLHYQSQLPEHYDTVSHNSQGTEQHLLQAPEQRHLKSGPLQSSAFEYQTGQTFLARQIQNLRLDSGMNPLLPLSSMSAPLSADATQMNFHPVFVPHSAPAILTHSGDGRTSCVFEFHVQAANVTAGEGAVLSQRAYRNRRGSTDFNQEESPQTTLQPGRLQPVTEEQCNYLGPEFMLPRGSSVLQSWTEGSPGYSSDSSQLTSSDTGDFLSPPPSGASTSYGLDLSLSAPQLAQKVFPDSQVVFHFPQGTSSQQAFSALVSSGSSAHYPQLPAPKLFQH</sequence>
<protein>
    <submittedName>
        <fullName evidence="2">Uncharacterized protein</fullName>
    </submittedName>
</protein>
<reference evidence="2" key="2">
    <citation type="submission" date="2025-09" db="UniProtKB">
        <authorList>
            <consortium name="Ensembl"/>
        </authorList>
    </citation>
    <scope>IDENTIFICATION</scope>
</reference>
<dbReference type="AlphaFoldDB" id="A0A8D2LZ92"/>
<evidence type="ECO:0000313" key="2">
    <source>
        <dbReference type="Ensembl" id="ENSVKKP00000028812.1"/>
    </source>
</evidence>
<evidence type="ECO:0000256" key="1">
    <source>
        <dbReference type="SAM" id="MobiDB-lite"/>
    </source>
</evidence>
<dbReference type="OMA" id="DAQTIPR"/>
<dbReference type="Proteomes" id="UP000694545">
    <property type="component" value="Unplaced"/>
</dbReference>
<feature type="region of interest" description="Disordered" evidence="1">
    <location>
        <begin position="336"/>
        <end position="366"/>
    </location>
</feature>
<feature type="compositionally biased region" description="Low complexity" evidence="1">
    <location>
        <begin position="344"/>
        <end position="355"/>
    </location>
</feature>
<organism evidence="2 3">
    <name type="scientific">Varanus komodoensis</name>
    <name type="common">Komodo dragon</name>
    <dbReference type="NCBI Taxonomy" id="61221"/>
    <lineage>
        <taxon>Eukaryota</taxon>
        <taxon>Metazoa</taxon>
        <taxon>Chordata</taxon>
        <taxon>Craniata</taxon>
        <taxon>Vertebrata</taxon>
        <taxon>Euteleostomi</taxon>
        <taxon>Lepidosauria</taxon>
        <taxon>Squamata</taxon>
        <taxon>Bifurcata</taxon>
        <taxon>Unidentata</taxon>
        <taxon>Episquamata</taxon>
        <taxon>Toxicofera</taxon>
        <taxon>Anguimorpha</taxon>
        <taxon>Paleoanguimorpha</taxon>
        <taxon>Varanoidea</taxon>
        <taxon>Varanidae</taxon>
        <taxon>Varanus</taxon>
    </lineage>
</organism>
<evidence type="ECO:0000313" key="3">
    <source>
        <dbReference type="Proteomes" id="UP000694545"/>
    </source>
</evidence>